<dbReference type="GO" id="GO:0016052">
    <property type="term" value="P:carbohydrate catabolic process"/>
    <property type="evidence" value="ECO:0007669"/>
    <property type="project" value="InterPro"/>
</dbReference>
<dbReference type="InterPro" id="IPR050985">
    <property type="entry name" value="Alpha-glycosidase_related"/>
</dbReference>
<evidence type="ECO:0000313" key="3">
    <source>
        <dbReference type="EMBL" id="MBJ7601509.1"/>
    </source>
</evidence>
<gene>
    <name evidence="3" type="ORF">JF922_25965</name>
</gene>
<dbReference type="CDD" id="cd14791">
    <property type="entry name" value="GH36"/>
    <property type="match status" value="1"/>
</dbReference>
<keyword evidence="1" id="KW-0378">Hydrolase</keyword>
<dbReference type="SUPFAM" id="SSF51445">
    <property type="entry name" value="(Trans)glycosidases"/>
    <property type="match status" value="1"/>
</dbReference>
<dbReference type="PANTHER" id="PTHR43053:SF3">
    <property type="entry name" value="ALPHA-GALACTOSIDASE C-RELATED"/>
    <property type="match status" value="1"/>
</dbReference>
<proteinExistence type="predicted"/>
<dbReference type="GO" id="GO:0004557">
    <property type="term" value="F:alpha-galactosidase activity"/>
    <property type="evidence" value="ECO:0007669"/>
    <property type="project" value="InterPro"/>
</dbReference>
<reference evidence="3" key="1">
    <citation type="submission" date="2020-10" db="EMBL/GenBank/DDBJ databases">
        <title>Ca. Dormibacterota MAGs.</title>
        <authorList>
            <person name="Montgomery K."/>
        </authorList>
    </citation>
    <scope>NUCLEOTIDE SEQUENCE [LARGE SCALE GENOMIC DNA]</scope>
    <source>
        <strain evidence="3">SC8812_S17_10</strain>
    </source>
</reference>
<dbReference type="PANTHER" id="PTHR43053">
    <property type="entry name" value="GLYCOSIDASE FAMILY 31"/>
    <property type="match status" value="1"/>
</dbReference>
<dbReference type="Gene3D" id="3.20.20.70">
    <property type="entry name" value="Aldolase class I"/>
    <property type="match status" value="1"/>
</dbReference>
<dbReference type="Proteomes" id="UP000612893">
    <property type="component" value="Unassembled WGS sequence"/>
</dbReference>
<dbReference type="InterPro" id="IPR013785">
    <property type="entry name" value="Aldolase_TIM"/>
</dbReference>
<dbReference type="AlphaFoldDB" id="A0A934K7M8"/>
<dbReference type="InterPro" id="IPR002252">
    <property type="entry name" value="Glyco_hydro_36"/>
</dbReference>
<dbReference type="EMBL" id="JAEKNR010000249">
    <property type="protein sequence ID" value="MBJ7601509.1"/>
    <property type="molecule type" value="Genomic_DNA"/>
</dbReference>
<comment type="caution">
    <text evidence="3">The sequence shown here is derived from an EMBL/GenBank/DDBJ whole genome shotgun (WGS) entry which is preliminary data.</text>
</comment>
<keyword evidence="4" id="KW-1185">Reference proteome</keyword>
<organism evidence="3 4">
    <name type="scientific">Candidatus Nephthysia bennettiae</name>
    <dbReference type="NCBI Taxonomy" id="3127016"/>
    <lineage>
        <taxon>Bacteria</taxon>
        <taxon>Bacillati</taxon>
        <taxon>Candidatus Dormiibacterota</taxon>
        <taxon>Candidatus Dormibacteria</taxon>
        <taxon>Candidatus Dormibacterales</taxon>
        <taxon>Candidatus Dormibacteraceae</taxon>
        <taxon>Candidatus Nephthysia</taxon>
    </lineage>
</organism>
<accession>A0A934K7M8</accession>
<dbReference type="Pfam" id="PF02065">
    <property type="entry name" value="Melibiase"/>
    <property type="match status" value="1"/>
</dbReference>
<name>A0A934K7M8_9BACT</name>
<evidence type="ECO:0000256" key="1">
    <source>
        <dbReference type="ARBA" id="ARBA00022801"/>
    </source>
</evidence>
<evidence type="ECO:0000313" key="4">
    <source>
        <dbReference type="Proteomes" id="UP000612893"/>
    </source>
</evidence>
<dbReference type="InterPro" id="IPR017853">
    <property type="entry name" value="GH"/>
</dbReference>
<keyword evidence="2" id="KW-0326">Glycosidase</keyword>
<sequence>MSKTFRLVAEAPLGPRSAVYEHGWQSWTPTGVYPATVTSPRAPSPRSQTVHYRPGRTPPEGGFEAAGLLAFDPGDGGPARVWSAPEPEREVPNIRAHAEDGRLRVLADGDVDESSSESGLWVALEGWADDLARHAGVSGVASLAPGWCTWYHYFTQVREEDVLENLAAMKRLDLDVGVVQIDDGYQSEIGDWLERSPRFAHPLRELTSRIRAEGRRAGIWVAPLLVGARSKLAAQHAGWLVDGADAGHNWGQPLGALDVTHPDAAGHLQHVFRSLAGWGFGFFKVDFMYAGALEGRRNADTTGIAAYREAVRLIREAIGPGATLLGCGAPILPSVGLYDAMRVSPDVGPVYEPKDGDLGSPSQRSAVQTGRARAFQHGRFWVNDPDCLIVRPEIERRADWAEHVERFGALRMSSDRLEALDRWGLETTRRILRPSPAEPFDLSSLPFAG</sequence>
<protein>
    <submittedName>
        <fullName evidence="3">Alpha-galactosidase</fullName>
    </submittedName>
</protein>
<evidence type="ECO:0000256" key="2">
    <source>
        <dbReference type="ARBA" id="ARBA00023295"/>
    </source>
</evidence>